<gene>
    <name evidence="12" type="primary">MPP5</name>
    <name evidence="12" type="ORF">T10_7197</name>
</gene>
<dbReference type="InterPro" id="IPR036034">
    <property type="entry name" value="PDZ_sf"/>
</dbReference>
<feature type="domain" description="L27" evidence="10">
    <location>
        <begin position="370"/>
        <end position="426"/>
    </location>
</feature>
<dbReference type="SMART" id="SM00326">
    <property type="entry name" value="SH3"/>
    <property type="match status" value="1"/>
</dbReference>
<feature type="coiled-coil region" evidence="4">
    <location>
        <begin position="1340"/>
        <end position="1367"/>
    </location>
</feature>
<name>A0A0V1MZA1_9BILA</name>
<dbReference type="SMART" id="SM00240">
    <property type="entry name" value="FHA"/>
    <property type="match status" value="1"/>
</dbReference>
<dbReference type="InterPro" id="IPR001452">
    <property type="entry name" value="SH3_domain"/>
</dbReference>
<dbReference type="Proteomes" id="UP000054843">
    <property type="component" value="Unassembled WGS sequence"/>
</dbReference>
<dbReference type="Pfam" id="PF00625">
    <property type="entry name" value="Guanylate_kin"/>
    <property type="match status" value="1"/>
</dbReference>
<dbReference type="STRING" id="268474.A0A0V1MZA1"/>
<evidence type="ECO:0000256" key="5">
    <source>
        <dbReference type="SAM" id="MobiDB-lite"/>
    </source>
</evidence>
<dbReference type="GO" id="GO:0033645">
    <property type="term" value="C:host cell endomembrane system"/>
    <property type="evidence" value="ECO:0007669"/>
    <property type="project" value="UniProtKB-SubCell"/>
</dbReference>
<evidence type="ECO:0000259" key="10">
    <source>
        <dbReference type="PROSITE" id="PS51022"/>
    </source>
</evidence>
<sequence>MRLRPAKASPNDNIFQQRRSTTSSPVPDYFGWWSNKEQAMSIEISDQWSQVASYIQTESSSTFHTFKRCRKSTRHIDTCAVVDLQSNAYKKEATISTKQVVLNLEIILQDNENRLGFSMDNNCRPMVIKHVTHGSPAYRHGIRVGDEIIEINGDNVEKMNTNQLVQLVHQCFPSRVVLLKVRRNIIGGELLLMNSTDVAQTNLDCSQATMQRGIVVNANKQPPPVHTDQIAFPLSTTKATMTAASSTESCSEDADSRLERLKRYGQDLQKRKDNEERHAKEEKLLRNSLRGSKKLNALKKTSTQTIPLVNVLDDIFLVDNNNHDYDKLNSKNTASSVANVDQYSPSQMVSEEAISCAVKFLSQPEKQNYFGKISPNAMDCLSEVTRQLGDSISDAAAELQTVLDKPYFKTLLAVHDQAVEFIDRTPTTDGSQSWRLSGCLGLLETTLTGEKGGDNLRIIRLIRDGDLPLGATVKNDGEAIVIGRIIRGGVAEKTNLLHEGDEIIEVNGVDLRGKTVHEVCDLLCNLFGELTFIIVASRRSDTAVDNNTIAPKGVKHIRALFDYNPEEDVYLPCRELGLGFNKGDILHVISTQDPNWWQAYREGEDSAQTLAGLIPSVSFQIERENYIRELTTDSGKDSCTKHRAGLLFCAKYPKTNWFRFKLGRSFDLKMEPFEKEIPTYEEVSLYLSRTGRRRPIVLVGPPHVGCFELRQRLLENEKDKFDGTISHTTRLRRFNERDGFHYHFVSRQEFEEDVLARKFVEWGEYQKHLYGTSFVEIRRVIERGKTCVLTLKPQVSIRAIRNSDLMPFVVFISPPSLERMKLNQRRQANPTLKDDELKAIVTEAKEAEEKYGHYFDLVVVNYDLEHSYQELRTAINRLETEPQWVPSFWLKNPSLQCLLKKGVICKKAVVAINLIVEEAVKSSVEISESVDTKFQNSTSVTLDDHSTEHFSASPPPTTSNCIHNENKTVAESSTSSVPYKIPAWSGHPEELLYNFEVLKQGCMIGRIDLNRPYISFGRAEYVDVQLEHPSISRCHAVFQYRAVGESHQLGWYIFDLGSTHGTFLNKEKIPPYMYMRVKVGHMIAFGSSTRLYILQGPEWDEEPESEFTVTELKQRVEHQKTLIDMSRKGKDVVESKAGSLQKEFHDNSALDRGIDWADYGEDDHEQQEDSEGEESEDGEDIDFEHLEQREQYYKDDPKKVLKKFFDREGHELVYDCSEKGPTFRRTWCCRIEYCNLNVQRLPVETSTGKPVFAEAVVSGVKKDAIFQCALEACRLLDAHGVLRKSSQIGRGRKKKDWKSNDYYDSDEDEFLDRTGEIERKRAFRYERDMKMHTHSKVDNYNTLMQKLESLDADIERTKSQLKLLASEAEKGAEIAVQPGRDSLDEFLANMTRCDLQNVKVKQSQLRTRLGALEKQRARTALLVKVAKPAEMPTFKRLLVDKPSDCGQTRTQNVLVGRMGGFGRKEQMVLPVFVQKLPESTSDKFVEEVEEEEEEEEAKKEEKQDEVNKSVKMGKLMKMDKKPLNKEKPSSSKRTFVEEEEQESENADQPSERRFKRSFGLPYGTGPEEENFSEWLPPDNMDESDEFCEIKNVSFENVKSDDLAEVCCSTGSSASNLLKRKLSGDQCVQPVSLLDLKKTEPYEKRCSSDKIINETTKETEFKEGQRLGILDQGMGVPHSDHHTIPDWEMEKIEIIEEVKWFPPSPSPLALDLKLDEKYIKIGRRVKDSRQEDSYFKKNIINDLLLAKSELHNMKDWRLRSARSRANPFESIKSAIFQNRAAIKLANLDALVDFQLTDPKDADGNSVVPNVAEYPELFYFADVCSGPGGFTEYVLWKRGWNAHGFGMTLRNDCDFRLDKFTASSPEMFEAFYGEDGIDGDGDITKGNNLESFSNFVLKNTDQKGVHLFMADGGFSVVGEENLQEVLSKRIYLCQSLCGLLVLRKGGSFLCKFFDTFTPFTVDLIYLLWHCFDKLTLHKPHSSRPGNSEKYVIGIGFRGNCKQILDYLIKANLMFDTFKADEDIRELLPSNFVQEANEFMSHFMEINEQLSARQISFLKKYKIFSENRTLRDNRQQLIREDCLNLWKIPDESAKNVTQSAEMIFKLLSPRNASWLLEKPIKVNASWLQRLNIVQHLVVASFGEATVLIAGGNNLYYFHEKEWKEFDCVEAYLPNNTVIFGSFTRCYSAAAAASPSSCSTEANKIKLTEKVSLFRIIDAAWLGDFNVENFPYQQRLQLVAKFCKAIDKRYSIPNALHFEAASLLTPLDVVHLLQHQVKSMLSENGRWILVKQSTVFPDYFIPVQTLMFVSKMKFANPFDDVDDSSKEKIYSNFQNFREMFVDRIAVQFYEDDADGYLNGDILENGRISCLQAFQKFILYSVSCDVIKWEELASMSKMLRSEKREEEEEEAMLVGRHRLTDRLVNPTLILERLFVFSFCATGSPALDDTETVKITVACWSTEFTKLTTVLISVRNRQAQHLASQYASVVIQVAVCPNGISDEQMLSCLHPIEESWQRIRSRKVSLDKAMLQVLFLSRVETRQLCAKLEQAHLRCAFDFAQCSSSNDALRLVQTGLQFACDHNNPLWHNCTQAVMRNHGQCVLQLTRRDNPTEQCQSLAEFYTCIQEPLQAQCGTNSVAELVKLINMQSCSLESVLESAQSDSRQCEKDDREAVDECFEPLENYWRLLRVKDHKLNTIGFPLYTFRAHELEYMCDTVHQIKASCTAVQRCPSRPIVQFANALLGYACGSEQDAFFAHFQCVRESIQSAGQCGHYLQGAWEPGYHREVCPRMPAFFRCILPQLGRKCSTEAISTLVQTIRQYWCDVGTIADVASAIQDSGIELDDRLALLAFGSIKSQKKVTEVSTEQKVENREEEVEEEEEEVDVNEQHQRGNVDSSNNEDGCAPTRQKRVRDCLAPVFERLVHLHRTHRLENLSLPLYHYGKAEILDLCDLYATAFLQCPFSWFQDCADDAVVSAANSLLGYFCSPQHINAFHEHYDCLSLVIRNRHACSKHLLGNAPGQEQLDHQTNDDQNPKGASISCGGVKQFFNCAKLAVDRGCPQAASNVFKQSLQQFGCQLD</sequence>
<dbReference type="Pfam" id="PF01728">
    <property type="entry name" value="FtsJ"/>
    <property type="match status" value="1"/>
</dbReference>
<reference evidence="12 13" key="1">
    <citation type="submission" date="2015-01" db="EMBL/GenBank/DDBJ databases">
        <title>Evolution of Trichinella species and genotypes.</title>
        <authorList>
            <person name="Korhonen P.K."/>
            <person name="Edoardo P."/>
            <person name="Giuseppe L.R."/>
            <person name="Gasser R.B."/>
        </authorList>
    </citation>
    <scope>NUCLEOTIDE SEQUENCE [LARGE SCALE GENOMIC DNA]</scope>
    <source>
        <strain evidence="12">ISS1980</strain>
    </source>
</reference>
<dbReference type="InterPro" id="IPR035601">
    <property type="entry name" value="MPP5_SH3"/>
</dbReference>
<evidence type="ECO:0000256" key="3">
    <source>
        <dbReference type="PROSITE-ProRule" id="PRU00192"/>
    </source>
</evidence>
<feature type="compositionally biased region" description="Basic and acidic residues" evidence="5">
    <location>
        <begin position="1516"/>
        <end position="1529"/>
    </location>
</feature>
<dbReference type="FunFam" id="3.30.63.10:FF:000002">
    <property type="entry name" value="Guanylate kinase 1"/>
    <property type="match status" value="1"/>
</dbReference>
<feature type="region of interest" description="Disordered" evidence="5">
    <location>
        <begin position="1482"/>
        <end position="1573"/>
    </location>
</feature>
<feature type="domain" description="PDZ" evidence="9">
    <location>
        <begin position="458"/>
        <end position="538"/>
    </location>
</feature>
<evidence type="ECO:0000256" key="2">
    <source>
        <dbReference type="ARBA" id="ARBA00022443"/>
    </source>
</evidence>
<dbReference type="PANTHER" id="PTHR23122">
    <property type="entry name" value="MEMBRANE-ASSOCIATED GUANYLATE KINASE MAGUK"/>
    <property type="match status" value="1"/>
</dbReference>
<dbReference type="Gene3D" id="2.60.200.20">
    <property type="match status" value="1"/>
</dbReference>
<dbReference type="GO" id="GO:0032259">
    <property type="term" value="P:methylation"/>
    <property type="evidence" value="ECO:0007669"/>
    <property type="project" value="InterPro"/>
</dbReference>
<dbReference type="PROSITE" id="PS51022">
    <property type="entry name" value="L27"/>
    <property type="match status" value="1"/>
</dbReference>
<proteinExistence type="inferred from homology"/>
<dbReference type="GO" id="GO:0034330">
    <property type="term" value="P:cell junction organization"/>
    <property type="evidence" value="ECO:0007669"/>
    <property type="project" value="UniProtKB-ARBA"/>
</dbReference>
<evidence type="ECO:0000313" key="13">
    <source>
        <dbReference type="Proteomes" id="UP000054843"/>
    </source>
</evidence>
<evidence type="ECO:0000259" key="7">
    <source>
        <dbReference type="PROSITE" id="PS50006"/>
    </source>
</evidence>
<dbReference type="InterPro" id="IPR025816">
    <property type="entry name" value="RrmJ-type_MeTrfase"/>
</dbReference>
<dbReference type="InterPro" id="IPR000253">
    <property type="entry name" value="FHA_dom"/>
</dbReference>
<feature type="compositionally biased region" description="Polar residues" evidence="5">
    <location>
        <begin position="10"/>
        <end position="24"/>
    </location>
</feature>
<dbReference type="InterPro" id="IPR008145">
    <property type="entry name" value="GK/Ca_channel_bsu"/>
</dbReference>
<dbReference type="InterPro" id="IPR008144">
    <property type="entry name" value="Guanylate_kin-like_dom"/>
</dbReference>
<feature type="region of interest" description="Disordered" evidence="5">
    <location>
        <begin position="2856"/>
        <end position="2899"/>
    </location>
</feature>
<comment type="similarity">
    <text evidence="1">Belongs to the MAGUK family.</text>
</comment>
<feature type="compositionally biased region" description="Basic and acidic residues" evidence="5">
    <location>
        <begin position="1496"/>
        <end position="1508"/>
    </location>
</feature>
<dbReference type="InterPro" id="IPR020590">
    <property type="entry name" value="Guanylate_kinase_CS"/>
</dbReference>
<organism evidence="12 13">
    <name type="scientific">Trichinella papuae</name>
    <dbReference type="NCBI Taxonomy" id="268474"/>
    <lineage>
        <taxon>Eukaryota</taxon>
        <taxon>Metazoa</taxon>
        <taxon>Ecdysozoa</taxon>
        <taxon>Nematoda</taxon>
        <taxon>Enoplea</taxon>
        <taxon>Dorylaimia</taxon>
        <taxon>Trichinellida</taxon>
        <taxon>Trichinellidae</taxon>
        <taxon>Trichinella</taxon>
    </lineage>
</organism>
<evidence type="ECO:0000259" key="8">
    <source>
        <dbReference type="PROSITE" id="PS50052"/>
    </source>
</evidence>
<dbReference type="PROSITE" id="PS50052">
    <property type="entry name" value="GUANYLATE_KINASE_2"/>
    <property type="match status" value="1"/>
</dbReference>
<feature type="domain" description="PDZ" evidence="9">
    <location>
        <begin position="105"/>
        <end position="168"/>
    </location>
</feature>
<keyword evidence="4" id="KW-0175">Coiled coil</keyword>
<evidence type="ECO:0000256" key="1">
    <source>
        <dbReference type="ARBA" id="ARBA00007014"/>
    </source>
</evidence>
<evidence type="ECO:0000259" key="6">
    <source>
        <dbReference type="PROSITE" id="PS50002"/>
    </source>
</evidence>
<dbReference type="SMART" id="SM00228">
    <property type="entry name" value="PDZ"/>
    <property type="match status" value="2"/>
</dbReference>
<dbReference type="InterPro" id="IPR004172">
    <property type="entry name" value="L27_dom"/>
</dbReference>
<feature type="domain" description="RrmJ-type SAM-dependent 2'-O-MTase" evidence="11">
    <location>
        <begin position="1774"/>
        <end position="1995"/>
    </location>
</feature>
<dbReference type="InterPro" id="IPR008984">
    <property type="entry name" value="SMAD_FHA_dom_sf"/>
</dbReference>
<feature type="domain" description="Guanylate kinase-like" evidence="8">
    <location>
        <begin position="693"/>
        <end position="876"/>
    </location>
</feature>
<feature type="region of interest" description="Disordered" evidence="5">
    <location>
        <begin position="1"/>
        <end position="24"/>
    </location>
</feature>
<dbReference type="InterPro" id="IPR036028">
    <property type="entry name" value="SH3-like_dom_sf"/>
</dbReference>
<dbReference type="CDD" id="cd06798">
    <property type="entry name" value="PDZ_MPP5-like"/>
    <property type="match status" value="1"/>
</dbReference>
<dbReference type="PROSITE" id="PS50006">
    <property type="entry name" value="FHA_DOMAIN"/>
    <property type="match status" value="1"/>
</dbReference>
<dbReference type="SMART" id="SM00072">
    <property type="entry name" value="GuKc"/>
    <property type="match status" value="1"/>
</dbReference>
<protein>
    <submittedName>
        <fullName evidence="12">MAGUK p55 subfamily member 5</fullName>
    </submittedName>
</protein>
<dbReference type="PROSITE" id="PS50106">
    <property type="entry name" value="PDZ"/>
    <property type="match status" value="2"/>
</dbReference>
<dbReference type="InterPro" id="IPR002877">
    <property type="entry name" value="RNA_MeTrfase_FtsJ_dom"/>
</dbReference>
<dbReference type="CDD" id="cd22677">
    <property type="entry name" value="FHA_Kanadaptin"/>
    <property type="match status" value="1"/>
</dbReference>
<dbReference type="Gene3D" id="3.40.50.12760">
    <property type="match status" value="1"/>
</dbReference>
<dbReference type="Pfam" id="PF00595">
    <property type="entry name" value="PDZ"/>
    <property type="match status" value="2"/>
</dbReference>
<dbReference type="InterPro" id="IPR027417">
    <property type="entry name" value="P-loop_NTPase"/>
</dbReference>
<keyword evidence="13" id="KW-1185">Reference proteome</keyword>
<feature type="compositionally biased region" description="Acidic residues" evidence="5">
    <location>
        <begin position="2866"/>
        <end position="2879"/>
    </location>
</feature>
<evidence type="ECO:0000259" key="9">
    <source>
        <dbReference type="PROSITE" id="PS50106"/>
    </source>
</evidence>
<dbReference type="OrthoDB" id="433755at2759"/>
<feature type="domain" description="SH3" evidence="6">
    <location>
        <begin position="552"/>
        <end position="624"/>
    </location>
</feature>
<dbReference type="PROSITE" id="PS51613">
    <property type="entry name" value="SAM_MT_RRMJ"/>
    <property type="match status" value="1"/>
</dbReference>
<dbReference type="SUPFAM" id="SSF49879">
    <property type="entry name" value="SMAD/FHA domain"/>
    <property type="match status" value="1"/>
</dbReference>
<dbReference type="Pfam" id="PF00498">
    <property type="entry name" value="FHA"/>
    <property type="match status" value="1"/>
</dbReference>
<feature type="region of interest" description="Disordered" evidence="5">
    <location>
        <begin position="1161"/>
        <end position="1180"/>
    </location>
</feature>
<dbReference type="SUPFAM" id="SSF53335">
    <property type="entry name" value="S-adenosyl-L-methionine-dependent methyltransferases"/>
    <property type="match status" value="1"/>
</dbReference>
<feature type="domain" description="FHA" evidence="7">
    <location>
        <begin position="1014"/>
        <end position="1069"/>
    </location>
</feature>
<dbReference type="Gene3D" id="2.30.30.40">
    <property type="entry name" value="SH3 Domains"/>
    <property type="match status" value="1"/>
</dbReference>
<accession>A0A0V1MZA1</accession>
<dbReference type="Gene3D" id="2.30.42.10">
    <property type="match status" value="2"/>
</dbReference>
<comment type="caution">
    <text evidence="12">The sequence shown here is derived from an EMBL/GenBank/DDBJ whole genome shotgun (WGS) entry which is preliminary data.</text>
</comment>
<dbReference type="InterPro" id="IPR029063">
    <property type="entry name" value="SAM-dependent_MTases_sf"/>
</dbReference>
<dbReference type="Gene3D" id="3.40.50.300">
    <property type="entry name" value="P-loop containing nucleotide triphosphate hydrolases"/>
    <property type="match status" value="1"/>
</dbReference>
<evidence type="ECO:0000256" key="4">
    <source>
        <dbReference type="SAM" id="Coils"/>
    </source>
</evidence>
<dbReference type="InterPro" id="IPR001478">
    <property type="entry name" value="PDZ"/>
</dbReference>
<dbReference type="CDD" id="cd00136">
    <property type="entry name" value="PDZ_canonical"/>
    <property type="match status" value="1"/>
</dbReference>
<dbReference type="GO" id="GO:0030054">
    <property type="term" value="C:cell junction"/>
    <property type="evidence" value="ECO:0007669"/>
    <property type="project" value="UniProtKB-ARBA"/>
</dbReference>
<dbReference type="CDD" id="cd12036">
    <property type="entry name" value="SH3_MPP5"/>
    <property type="match status" value="1"/>
</dbReference>
<dbReference type="SUPFAM" id="SSF50044">
    <property type="entry name" value="SH3-domain"/>
    <property type="match status" value="1"/>
</dbReference>
<dbReference type="CDD" id="cd19856">
    <property type="entry name" value="DSRM_Kanadaptin"/>
    <property type="match status" value="1"/>
</dbReference>
<evidence type="ECO:0000313" key="12">
    <source>
        <dbReference type="EMBL" id="KRZ77060.1"/>
    </source>
</evidence>
<dbReference type="SUPFAM" id="SSF50156">
    <property type="entry name" value="PDZ domain-like"/>
    <property type="match status" value="2"/>
</dbReference>
<evidence type="ECO:0000259" key="11">
    <source>
        <dbReference type="PROSITE" id="PS51613"/>
    </source>
</evidence>
<dbReference type="InterPro" id="IPR050716">
    <property type="entry name" value="MAGUK"/>
</dbReference>
<feature type="compositionally biased region" description="Basic and acidic residues" evidence="5">
    <location>
        <begin position="2856"/>
        <end position="2865"/>
    </location>
</feature>
<dbReference type="CDD" id="cd00071">
    <property type="entry name" value="GMPK"/>
    <property type="match status" value="1"/>
</dbReference>
<dbReference type="PROSITE" id="PS00856">
    <property type="entry name" value="GUANYLATE_KINASE_1"/>
    <property type="match status" value="1"/>
</dbReference>
<dbReference type="PROSITE" id="PS50002">
    <property type="entry name" value="SH3"/>
    <property type="match status" value="1"/>
</dbReference>
<dbReference type="Pfam" id="PF07653">
    <property type="entry name" value="SH3_2"/>
    <property type="match status" value="1"/>
</dbReference>
<keyword evidence="2 3" id="KW-0728">SH3 domain</keyword>
<dbReference type="SUPFAM" id="SSF52540">
    <property type="entry name" value="P-loop containing nucleoside triphosphate hydrolases"/>
    <property type="match status" value="1"/>
</dbReference>
<dbReference type="EMBL" id="JYDO01000022">
    <property type="protein sequence ID" value="KRZ77060.1"/>
    <property type="molecule type" value="Genomic_DNA"/>
</dbReference>
<dbReference type="GO" id="GO:0008168">
    <property type="term" value="F:methyltransferase activity"/>
    <property type="evidence" value="ECO:0007669"/>
    <property type="project" value="InterPro"/>
</dbReference>